<reference evidence="1" key="1">
    <citation type="submission" date="2023-08" db="EMBL/GenBank/DDBJ databases">
        <title>A de novo genome assembly of Solanum verrucosum Schlechtendal, a Mexican diploid species geographically isolated from the other diploid A-genome species in potato relatives.</title>
        <authorList>
            <person name="Hosaka K."/>
        </authorList>
    </citation>
    <scope>NUCLEOTIDE SEQUENCE</scope>
    <source>
        <tissue evidence="1">Young leaves</tissue>
    </source>
</reference>
<proteinExistence type="predicted"/>
<evidence type="ECO:0000313" key="1">
    <source>
        <dbReference type="EMBL" id="WMV33079.1"/>
    </source>
</evidence>
<accession>A0AAF0R7T0</accession>
<keyword evidence="2" id="KW-1185">Reference proteome</keyword>
<dbReference type="EMBL" id="CP133617">
    <property type="protein sequence ID" value="WMV33079.1"/>
    <property type="molecule type" value="Genomic_DNA"/>
</dbReference>
<name>A0AAF0R7T0_SOLVR</name>
<evidence type="ECO:0008006" key="3">
    <source>
        <dbReference type="Google" id="ProtNLM"/>
    </source>
</evidence>
<evidence type="ECO:0000313" key="2">
    <source>
        <dbReference type="Proteomes" id="UP001234989"/>
    </source>
</evidence>
<sequence>MCDASGIALGDILGQRKEKLFHLVYYASKTLTWLKRIIQSQRRSC</sequence>
<dbReference type="AlphaFoldDB" id="A0AAF0R7T0"/>
<dbReference type="Proteomes" id="UP001234989">
    <property type="component" value="Chromosome 6"/>
</dbReference>
<gene>
    <name evidence="1" type="ORF">MTR67_026464</name>
</gene>
<organism evidence="1 2">
    <name type="scientific">Solanum verrucosum</name>
    <dbReference type="NCBI Taxonomy" id="315347"/>
    <lineage>
        <taxon>Eukaryota</taxon>
        <taxon>Viridiplantae</taxon>
        <taxon>Streptophyta</taxon>
        <taxon>Embryophyta</taxon>
        <taxon>Tracheophyta</taxon>
        <taxon>Spermatophyta</taxon>
        <taxon>Magnoliopsida</taxon>
        <taxon>eudicotyledons</taxon>
        <taxon>Gunneridae</taxon>
        <taxon>Pentapetalae</taxon>
        <taxon>asterids</taxon>
        <taxon>lamiids</taxon>
        <taxon>Solanales</taxon>
        <taxon>Solanaceae</taxon>
        <taxon>Solanoideae</taxon>
        <taxon>Solaneae</taxon>
        <taxon>Solanum</taxon>
    </lineage>
</organism>
<protein>
    <recommendedName>
        <fullName evidence="3">Reverse transcriptase/retrotransposon-derived protein RNase H-like domain-containing protein</fullName>
    </recommendedName>
</protein>